<reference evidence="2" key="1">
    <citation type="journal article" date="2023" name="Antibiotics">
        <title>Genomic Characterization of Antibiotic-Resistant Campylobacterales Isolated from Chilean Poultry Meat.</title>
        <authorList>
            <person name="Concha-Toloza M."/>
            <person name="Lopez-Cantillo M."/>
            <person name="Molina-Mora J.A."/>
            <person name="Collado L."/>
        </authorList>
    </citation>
    <scope>NUCLEOTIDE SEQUENCE</scope>
    <source>
        <strain evidence="2">FR1p273A</strain>
    </source>
</reference>
<dbReference type="RefSeq" id="WP_284074526.1">
    <property type="nucleotide sequence ID" value="NZ_JAQTJH010000003.1"/>
</dbReference>
<protein>
    <submittedName>
        <fullName evidence="2">AAA family ATPase</fullName>
    </submittedName>
</protein>
<sequence>MNRKELFREWLRGKVDTVAPLSGYPNALSNLIPSELLSRDENSYKDLFECTDIEYLNKLYTRLSKGGDLHQFNVRTQSRLPSASVGKYIEFLKSSMDNNEIKKDEKHKIKTKNIMLYGAPGVGKTHNYKRLITMIENGESERTIFHTISKNETTNDFDNSIFETIKNEKRIEFVTFHQSYSYEDFIEGFRPNENGDIELDKKGGVFKRIADKARENLEESQKEKIQVKEEITFRQKLDSFIEKLEIELEKKGYYEITDAAYISSIDSDAFRYNIRKENPTYKYDLRMKFEDLFEFEKNKVSSRQDVKKLETINSLANQHATYYYKVFNEIILNSKDIKINDKEINNVEQKNFYIVIDEINRGNISKIFGELITLIEEDKRDNYEVTLPYSKEKFKIPSNLYIIATMNSTDKSIATIDIALRRRFTFLKMKPNIDLVPQNAKELFITLNEFIGKNLGEDYKLGHSYFMQNLDLEFVKEYKIKPLLEEYFYGYEENYKEALKILEENR</sequence>
<dbReference type="InterPro" id="IPR011704">
    <property type="entry name" value="ATPase_dyneun-rel_AAA"/>
</dbReference>
<evidence type="ECO:0000313" key="3">
    <source>
        <dbReference type="Proteomes" id="UP001237843"/>
    </source>
</evidence>
<gene>
    <name evidence="2" type="ORF">PT520_04095</name>
</gene>
<dbReference type="GO" id="GO:0005524">
    <property type="term" value="F:ATP binding"/>
    <property type="evidence" value="ECO:0007669"/>
    <property type="project" value="InterPro"/>
</dbReference>
<dbReference type="Proteomes" id="UP001237843">
    <property type="component" value="Unassembled WGS sequence"/>
</dbReference>
<name>A0AAW6VL24_9BACT</name>
<dbReference type="EMBL" id="JAQTJH010000003">
    <property type="protein sequence ID" value="MDK2061703.1"/>
    <property type="molecule type" value="Genomic_DNA"/>
</dbReference>
<dbReference type="PANTHER" id="PTHR37291">
    <property type="entry name" value="5-METHYLCYTOSINE-SPECIFIC RESTRICTION ENZYME B"/>
    <property type="match status" value="1"/>
</dbReference>
<reference evidence="2" key="2">
    <citation type="submission" date="2023-02" db="EMBL/GenBank/DDBJ databases">
        <authorList>
            <person name="Concha-Toloza M."/>
            <person name="Lopez-Cantillo M."/>
            <person name="Molina-Mora J."/>
            <person name="Collado L."/>
        </authorList>
    </citation>
    <scope>NUCLEOTIDE SEQUENCE</scope>
    <source>
        <strain evidence="2">FR1p273A</strain>
    </source>
</reference>
<evidence type="ECO:0000259" key="1">
    <source>
        <dbReference type="SMART" id="SM00382"/>
    </source>
</evidence>
<dbReference type="Gene3D" id="3.40.50.300">
    <property type="entry name" value="P-loop containing nucleotide triphosphate hydrolases"/>
    <property type="match status" value="2"/>
</dbReference>
<dbReference type="InterPro" id="IPR027417">
    <property type="entry name" value="P-loop_NTPase"/>
</dbReference>
<dbReference type="Pfam" id="PF01078">
    <property type="entry name" value="Mg_chelatase"/>
    <property type="match status" value="1"/>
</dbReference>
<dbReference type="GO" id="GO:0016887">
    <property type="term" value="F:ATP hydrolysis activity"/>
    <property type="evidence" value="ECO:0007669"/>
    <property type="project" value="InterPro"/>
</dbReference>
<dbReference type="Pfam" id="PF07728">
    <property type="entry name" value="AAA_5"/>
    <property type="match status" value="1"/>
</dbReference>
<feature type="domain" description="AAA+ ATPase" evidence="1">
    <location>
        <begin position="110"/>
        <end position="434"/>
    </location>
</feature>
<dbReference type="SMART" id="SM00382">
    <property type="entry name" value="AAA"/>
    <property type="match status" value="1"/>
</dbReference>
<proteinExistence type="predicted"/>
<dbReference type="InterPro" id="IPR052934">
    <property type="entry name" value="Methyl-DNA_Rec/Restrict_Enz"/>
</dbReference>
<dbReference type="AlphaFoldDB" id="A0AAW6VL24"/>
<dbReference type="SUPFAM" id="SSF52540">
    <property type="entry name" value="P-loop containing nucleoside triphosphate hydrolases"/>
    <property type="match status" value="1"/>
</dbReference>
<comment type="caution">
    <text evidence="2">The sequence shown here is derived from an EMBL/GenBank/DDBJ whole genome shotgun (WGS) entry which is preliminary data.</text>
</comment>
<organism evidence="2 3">
    <name type="scientific">Aliarcobacter butzleri</name>
    <dbReference type="NCBI Taxonomy" id="28197"/>
    <lineage>
        <taxon>Bacteria</taxon>
        <taxon>Pseudomonadati</taxon>
        <taxon>Campylobacterota</taxon>
        <taxon>Epsilonproteobacteria</taxon>
        <taxon>Campylobacterales</taxon>
        <taxon>Arcobacteraceae</taxon>
        <taxon>Aliarcobacter</taxon>
    </lineage>
</organism>
<dbReference type="PANTHER" id="PTHR37291:SF1">
    <property type="entry name" value="TYPE IV METHYL-DIRECTED RESTRICTION ENZYME ECOKMCRB SUBUNIT"/>
    <property type="match status" value="1"/>
</dbReference>
<dbReference type="InterPro" id="IPR000523">
    <property type="entry name" value="Mg_chelatse_chII-like_cat_dom"/>
</dbReference>
<evidence type="ECO:0000313" key="2">
    <source>
        <dbReference type="EMBL" id="MDK2061703.1"/>
    </source>
</evidence>
<dbReference type="InterPro" id="IPR003593">
    <property type="entry name" value="AAA+_ATPase"/>
</dbReference>
<accession>A0AAW6VL24</accession>